<accession>A0A4U6CSJ2</accession>
<dbReference type="AlphaFoldDB" id="A0A4U6CSJ2"/>
<dbReference type="EMBL" id="SZVO01000024">
    <property type="protein sequence ID" value="TKT86507.1"/>
    <property type="molecule type" value="Genomic_DNA"/>
</dbReference>
<evidence type="ECO:0000256" key="4">
    <source>
        <dbReference type="RuleBase" id="RU003719"/>
    </source>
</evidence>
<dbReference type="SUPFAM" id="SSF51735">
    <property type="entry name" value="NAD(P)-binding Rossmann-fold domains"/>
    <property type="match status" value="1"/>
</dbReference>
<evidence type="ECO:0000259" key="6">
    <source>
        <dbReference type="Pfam" id="PF02826"/>
    </source>
</evidence>
<evidence type="ECO:0000256" key="3">
    <source>
        <dbReference type="ARBA" id="ARBA00023027"/>
    </source>
</evidence>
<dbReference type="InterPro" id="IPR036291">
    <property type="entry name" value="NAD(P)-bd_dom_sf"/>
</dbReference>
<sequence>MKVVAYSVKNFEKKFLARANAKKHDITLISNGLSLKTCGFAEGKEAILVSASDDVSATVINKLSDKGIKFISTRSAGTDQIDKKAAERRGIKIASVPAYSPASIAEHAVALAMALNRHLIQADADSHHYNFKLDGLTGFTFYGKTVGIIGLGNTGQAAAAIFNGLGCRVLGSDIFVNDNLEKIEQVSLETLLAQSDIISLHLPLTAQSRHIINASSMALMKDGVMLINTARGALINTADLPEALVQEKIGYLGMDVYEFEKEVFYGENPSGKSKDDLLLKLLTFPNVIITPHQAFLTVEALEEIAKETIHSLDLWQDELAVTNS</sequence>
<evidence type="ECO:0000259" key="5">
    <source>
        <dbReference type="Pfam" id="PF00389"/>
    </source>
</evidence>
<evidence type="ECO:0000313" key="7">
    <source>
        <dbReference type="EMBL" id="TKT86507.1"/>
    </source>
</evidence>
<dbReference type="InterPro" id="IPR029753">
    <property type="entry name" value="D-isomer_DH_CS"/>
</dbReference>
<comment type="similarity">
    <text evidence="1 4">Belongs to the D-isomer specific 2-hydroxyacid dehydrogenase family.</text>
</comment>
<reference evidence="7 8" key="1">
    <citation type="submission" date="2019-05" db="EMBL/GenBank/DDBJ databases">
        <title>Dyadobacter AR-3-8 sp. nov., isolated from arctic soil.</title>
        <authorList>
            <person name="Chaudhary D.K."/>
        </authorList>
    </citation>
    <scope>NUCLEOTIDE SEQUENCE [LARGE SCALE GENOMIC DNA]</scope>
    <source>
        <strain evidence="7 8">AR-3-8</strain>
    </source>
</reference>
<name>A0A4U6CSJ2_9BACT</name>
<dbReference type="RefSeq" id="WP_137344100.1">
    <property type="nucleotide sequence ID" value="NZ_SZVO01000024.1"/>
</dbReference>
<dbReference type="GO" id="GO:0051287">
    <property type="term" value="F:NAD binding"/>
    <property type="evidence" value="ECO:0007669"/>
    <property type="project" value="InterPro"/>
</dbReference>
<dbReference type="InterPro" id="IPR058205">
    <property type="entry name" value="D-LDH-like"/>
</dbReference>
<evidence type="ECO:0000313" key="8">
    <source>
        <dbReference type="Proteomes" id="UP000304900"/>
    </source>
</evidence>
<dbReference type="SUPFAM" id="SSF52283">
    <property type="entry name" value="Formate/glycerate dehydrogenase catalytic domain-like"/>
    <property type="match status" value="1"/>
</dbReference>
<dbReference type="Pfam" id="PF00389">
    <property type="entry name" value="2-Hacid_dh"/>
    <property type="match status" value="1"/>
</dbReference>
<dbReference type="Proteomes" id="UP000304900">
    <property type="component" value="Unassembled WGS sequence"/>
</dbReference>
<dbReference type="PROSITE" id="PS00671">
    <property type="entry name" value="D_2_HYDROXYACID_DH_3"/>
    <property type="match status" value="1"/>
</dbReference>
<evidence type="ECO:0000256" key="1">
    <source>
        <dbReference type="ARBA" id="ARBA00005854"/>
    </source>
</evidence>
<feature type="domain" description="D-isomer specific 2-hydroxyacid dehydrogenase NAD-binding" evidence="6">
    <location>
        <begin position="109"/>
        <end position="294"/>
    </location>
</feature>
<feature type="domain" description="D-isomer specific 2-hydroxyacid dehydrogenase catalytic" evidence="5">
    <location>
        <begin position="14"/>
        <end position="318"/>
    </location>
</feature>
<dbReference type="InterPro" id="IPR006139">
    <property type="entry name" value="D-isomer_2_OHA_DH_cat_dom"/>
</dbReference>
<dbReference type="GO" id="GO:0008720">
    <property type="term" value="F:D-lactate dehydrogenase (NAD+) activity"/>
    <property type="evidence" value="ECO:0007669"/>
    <property type="project" value="TreeGrafter"/>
</dbReference>
<keyword evidence="2 4" id="KW-0560">Oxidoreductase</keyword>
<proteinExistence type="inferred from homology"/>
<evidence type="ECO:0000256" key="2">
    <source>
        <dbReference type="ARBA" id="ARBA00023002"/>
    </source>
</evidence>
<organism evidence="7 8">
    <name type="scientific">Dyadobacter frigoris</name>
    <dbReference type="NCBI Taxonomy" id="2576211"/>
    <lineage>
        <taxon>Bacteria</taxon>
        <taxon>Pseudomonadati</taxon>
        <taxon>Bacteroidota</taxon>
        <taxon>Cytophagia</taxon>
        <taxon>Cytophagales</taxon>
        <taxon>Spirosomataceae</taxon>
        <taxon>Dyadobacter</taxon>
    </lineage>
</organism>
<dbReference type="Gene3D" id="3.40.50.720">
    <property type="entry name" value="NAD(P)-binding Rossmann-like Domain"/>
    <property type="match status" value="2"/>
</dbReference>
<protein>
    <submittedName>
        <fullName evidence="7">2-hydroxyacid dehydrogenase</fullName>
    </submittedName>
</protein>
<gene>
    <name evidence="7" type="ORF">FDK13_31995</name>
</gene>
<keyword evidence="3" id="KW-0520">NAD</keyword>
<dbReference type="PANTHER" id="PTHR43026">
    <property type="entry name" value="2-HYDROXYACID DEHYDROGENASE HOMOLOG 1-RELATED"/>
    <property type="match status" value="1"/>
</dbReference>
<comment type="caution">
    <text evidence="7">The sequence shown here is derived from an EMBL/GenBank/DDBJ whole genome shotgun (WGS) entry which is preliminary data.</text>
</comment>
<dbReference type="InterPro" id="IPR006140">
    <property type="entry name" value="D-isomer_DH_NAD-bd"/>
</dbReference>
<dbReference type="OrthoDB" id="1522997at2"/>
<dbReference type="PANTHER" id="PTHR43026:SF1">
    <property type="entry name" value="2-HYDROXYACID DEHYDROGENASE HOMOLOG 1-RELATED"/>
    <property type="match status" value="1"/>
</dbReference>
<dbReference type="Pfam" id="PF02826">
    <property type="entry name" value="2-Hacid_dh_C"/>
    <property type="match status" value="1"/>
</dbReference>
<dbReference type="PROSITE" id="PS00670">
    <property type="entry name" value="D_2_HYDROXYACID_DH_2"/>
    <property type="match status" value="1"/>
</dbReference>
<keyword evidence="8" id="KW-1185">Reference proteome</keyword>